<dbReference type="PANTHER" id="PTHR45648">
    <property type="entry name" value="GDSL LIPASE/ACYLHYDROLASE FAMILY PROTEIN (AFU_ORTHOLOGUE AFUA_4G14700)"/>
    <property type="match status" value="1"/>
</dbReference>
<dbReference type="GO" id="GO:0016788">
    <property type="term" value="F:hydrolase activity, acting on ester bonds"/>
    <property type="evidence" value="ECO:0007669"/>
    <property type="project" value="InterPro"/>
</dbReference>
<feature type="chain" id="PRO_5009607388" evidence="2">
    <location>
        <begin position="29"/>
        <end position="408"/>
    </location>
</feature>
<dbReference type="InterPro" id="IPR051058">
    <property type="entry name" value="GDSL_Est/Lipase"/>
</dbReference>
<gene>
    <name evidence="3" type="ORF">BJG93_15970</name>
</gene>
<keyword evidence="1 3" id="KW-0378">Hydrolase</keyword>
<feature type="signal peptide" evidence="2">
    <location>
        <begin position="1"/>
        <end position="28"/>
    </location>
</feature>
<proteinExistence type="predicted"/>
<dbReference type="Gene3D" id="3.40.50.1110">
    <property type="entry name" value="SGNH hydrolase"/>
    <property type="match status" value="1"/>
</dbReference>
<name>A0A1I9YK90_9BURK</name>
<dbReference type="PROSITE" id="PS51257">
    <property type="entry name" value="PROKAR_LIPOPROTEIN"/>
    <property type="match status" value="1"/>
</dbReference>
<reference evidence="3" key="2">
    <citation type="submission" date="2021-06" db="EMBL/GenBank/DDBJ databases">
        <authorList>
            <person name="Rogers T.H."/>
            <person name="Ramsay J.P."/>
            <person name="Wang P."/>
            <person name="Terpolilli J."/>
        </authorList>
    </citation>
    <scope>NUCLEOTIDE SEQUENCE</scope>
    <source>
        <strain evidence="3">WSM5005</strain>
    </source>
</reference>
<evidence type="ECO:0000313" key="4">
    <source>
        <dbReference type="Proteomes" id="UP000179860"/>
    </source>
</evidence>
<dbReference type="Proteomes" id="UP000179860">
    <property type="component" value="Chromosome 1"/>
</dbReference>
<evidence type="ECO:0000256" key="1">
    <source>
        <dbReference type="ARBA" id="ARBA00022801"/>
    </source>
</evidence>
<protein>
    <submittedName>
        <fullName evidence="3">SGNH/GDSL hydrolase family protein</fullName>
    </submittedName>
</protein>
<evidence type="ECO:0000313" key="3">
    <source>
        <dbReference type="EMBL" id="APA86723.1"/>
    </source>
</evidence>
<dbReference type="InterPro" id="IPR001087">
    <property type="entry name" value="GDSL"/>
</dbReference>
<organism evidence="3 4">
    <name type="scientific">Paraburkholderia sprentiae WSM5005</name>
    <dbReference type="NCBI Taxonomy" id="754502"/>
    <lineage>
        <taxon>Bacteria</taxon>
        <taxon>Pseudomonadati</taxon>
        <taxon>Pseudomonadota</taxon>
        <taxon>Betaproteobacteria</taxon>
        <taxon>Burkholderiales</taxon>
        <taxon>Burkholderiaceae</taxon>
        <taxon>Paraburkholderia</taxon>
    </lineage>
</organism>
<dbReference type="AlphaFoldDB" id="A0A1I9YK90"/>
<dbReference type="EMBL" id="CP017561">
    <property type="protein sequence ID" value="APA86723.1"/>
    <property type="molecule type" value="Genomic_DNA"/>
</dbReference>
<dbReference type="STRING" id="754502.BJG93_15970"/>
<dbReference type="RefSeq" id="WP_027198738.1">
    <property type="nucleotide sequence ID" value="NZ_CP017561.2"/>
</dbReference>
<reference evidence="3" key="1">
    <citation type="submission" date="2016-09" db="EMBL/GenBank/DDBJ databases">
        <title>The Complete Genome of Burkholderia sprentiae wsm5005.</title>
        <authorList>
            <person name="De Meyer S."/>
            <person name="Wang P."/>
            <person name="Terpolilli J."/>
        </authorList>
    </citation>
    <scope>NUCLEOTIDE SEQUENCE [LARGE SCALE GENOMIC DNA]</scope>
    <source>
        <strain evidence="3">WSM5005</strain>
    </source>
</reference>
<dbReference type="PANTHER" id="PTHR45648:SF22">
    <property type="entry name" value="GDSL LIPASE_ACYLHYDROLASE FAMILY PROTEIN (AFU_ORTHOLOGUE AFUA_4G14700)"/>
    <property type="match status" value="1"/>
</dbReference>
<dbReference type="Pfam" id="PF00657">
    <property type="entry name" value="Lipase_GDSL"/>
    <property type="match status" value="1"/>
</dbReference>
<dbReference type="InterPro" id="IPR036514">
    <property type="entry name" value="SGNH_hydro_sf"/>
</dbReference>
<sequence>MNQTASKKQQWMRVTQIAVASAAFAALAACGGGGGDNNSSSSGPSGGVTLQVVSFGDSLSDVGTYMPAVQANVGTGGGRFTTNPGEIWTQKVAEYYGGTLTAAYVGGFGQPLTAAGGLGYAQGGSRVDLQPGEGYAPNNMAATTVPITTQVTEYLSAHNSFNSNQLVLMNGGANDIFIAVQAVSDAGTAAAAQALQSGGTPAAAQSAAAAASQAATLSALQAITTAATTFVGTVQKVVASGATHVVVSDVPDIAQTPQGLAAGAQGQALINALVKTYNGVLQQGLAPLTSTKQVIYVSAFAWLDQTLANYQSLGFTVSNTGTACNLTSMAASATAYATKNPSVLATGQTAASFGNSLASSLFCSPQTYTLAGADQTYMFADLVHPSTHLQALFAQQVETQIAASGLGK</sequence>
<dbReference type="OrthoDB" id="5292073at2"/>
<dbReference type="KEGG" id="pspw:BJG93_15970"/>
<keyword evidence="4" id="KW-1185">Reference proteome</keyword>
<evidence type="ECO:0000256" key="2">
    <source>
        <dbReference type="SAM" id="SignalP"/>
    </source>
</evidence>
<accession>A0A1I9YK90</accession>
<keyword evidence="2" id="KW-0732">Signal</keyword>